<name>A0AAN9MUQ4_CANGL</name>
<organism evidence="1 2">
    <name type="scientific">Canavalia gladiata</name>
    <name type="common">Sword bean</name>
    <name type="synonym">Dolichos gladiatus</name>
    <dbReference type="NCBI Taxonomy" id="3824"/>
    <lineage>
        <taxon>Eukaryota</taxon>
        <taxon>Viridiplantae</taxon>
        <taxon>Streptophyta</taxon>
        <taxon>Embryophyta</taxon>
        <taxon>Tracheophyta</taxon>
        <taxon>Spermatophyta</taxon>
        <taxon>Magnoliopsida</taxon>
        <taxon>eudicotyledons</taxon>
        <taxon>Gunneridae</taxon>
        <taxon>Pentapetalae</taxon>
        <taxon>rosids</taxon>
        <taxon>fabids</taxon>
        <taxon>Fabales</taxon>
        <taxon>Fabaceae</taxon>
        <taxon>Papilionoideae</taxon>
        <taxon>50 kb inversion clade</taxon>
        <taxon>NPAAA clade</taxon>
        <taxon>indigoferoid/millettioid clade</taxon>
        <taxon>Phaseoleae</taxon>
        <taxon>Canavalia</taxon>
    </lineage>
</organism>
<dbReference type="Proteomes" id="UP001367508">
    <property type="component" value="Unassembled WGS sequence"/>
</dbReference>
<dbReference type="AlphaFoldDB" id="A0AAN9MUQ4"/>
<reference evidence="1 2" key="1">
    <citation type="submission" date="2024-01" db="EMBL/GenBank/DDBJ databases">
        <title>The genomes of 5 underutilized Papilionoideae crops provide insights into root nodulation and disease resistanc.</title>
        <authorList>
            <person name="Jiang F."/>
        </authorList>
    </citation>
    <scope>NUCLEOTIDE SEQUENCE [LARGE SCALE GENOMIC DNA]</scope>
    <source>
        <strain evidence="1">LVBAO_FW01</strain>
        <tissue evidence="1">Leaves</tissue>
    </source>
</reference>
<protein>
    <submittedName>
        <fullName evidence="1">Uncharacterized protein</fullName>
    </submittedName>
</protein>
<sequence>MAQQETRFFGANTGSLEGWIDRRVEVKKLQFECLAILLELVVMHGALQDIHLGLRFPVLRLIKVPRTHNQGRPCRLHVNGLSRAMQKLGKYCPAGRAKTTPMPRLHMDIGTQSGVVLPVMLQDGPLKSME</sequence>
<gene>
    <name evidence="1" type="ORF">VNO77_03447</name>
</gene>
<evidence type="ECO:0000313" key="2">
    <source>
        <dbReference type="Proteomes" id="UP001367508"/>
    </source>
</evidence>
<accession>A0AAN9MUQ4</accession>
<evidence type="ECO:0000313" key="1">
    <source>
        <dbReference type="EMBL" id="KAK7361390.1"/>
    </source>
</evidence>
<dbReference type="EMBL" id="JAYMYQ010000001">
    <property type="protein sequence ID" value="KAK7361390.1"/>
    <property type="molecule type" value="Genomic_DNA"/>
</dbReference>
<keyword evidence="2" id="KW-1185">Reference proteome</keyword>
<proteinExistence type="predicted"/>
<comment type="caution">
    <text evidence="1">The sequence shown here is derived from an EMBL/GenBank/DDBJ whole genome shotgun (WGS) entry which is preliminary data.</text>
</comment>